<comment type="caution">
    <text evidence="1">The sequence shown here is derived from an EMBL/GenBank/DDBJ whole genome shotgun (WGS) entry which is preliminary data.</text>
</comment>
<dbReference type="PATRIC" id="fig|83552.4.peg.2842"/>
<organism evidence="1 2">
    <name type="scientific">Parachlamydia acanthamoebae</name>
    <dbReference type="NCBI Taxonomy" id="83552"/>
    <lineage>
        <taxon>Bacteria</taxon>
        <taxon>Pseudomonadati</taxon>
        <taxon>Chlamydiota</taxon>
        <taxon>Chlamydiia</taxon>
        <taxon>Parachlamydiales</taxon>
        <taxon>Parachlamydiaceae</taxon>
        <taxon>Parachlamydia</taxon>
    </lineage>
</organism>
<gene>
    <name evidence="1" type="ORF">DB43_CT00030</name>
</gene>
<dbReference type="AlphaFoldDB" id="A0A0C1E3G9"/>
<dbReference type="EMBL" id="JSAM01000157">
    <property type="protein sequence ID" value="KIA76037.1"/>
    <property type="molecule type" value="Genomic_DNA"/>
</dbReference>
<feature type="non-terminal residue" evidence="1">
    <location>
        <position position="1"/>
    </location>
</feature>
<protein>
    <submittedName>
        <fullName evidence="1">Uncharacterized protein</fullName>
    </submittedName>
</protein>
<accession>A0A0C1E3G9</accession>
<reference evidence="1 2" key="1">
    <citation type="journal article" date="2014" name="Mol. Biol. Evol.">
        <title>Massive expansion of Ubiquitination-related gene families within the Chlamydiae.</title>
        <authorList>
            <person name="Domman D."/>
            <person name="Collingro A."/>
            <person name="Lagkouvardos I."/>
            <person name="Gehre L."/>
            <person name="Weinmaier T."/>
            <person name="Rattei T."/>
            <person name="Subtil A."/>
            <person name="Horn M."/>
        </authorList>
    </citation>
    <scope>NUCLEOTIDE SEQUENCE [LARGE SCALE GENOMIC DNA]</scope>
    <source>
        <strain evidence="1 2">OEW1</strain>
    </source>
</reference>
<name>A0A0C1E3G9_9BACT</name>
<evidence type="ECO:0000313" key="2">
    <source>
        <dbReference type="Proteomes" id="UP000031307"/>
    </source>
</evidence>
<dbReference type="Proteomes" id="UP000031307">
    <property type="component" value="Unassembled WGS sequence"/>
</dbReference>
<evidence type="ECO:0000313" key="1">
    <source>
        <dbReference type="EMBL" id="KIA76037.1"/>
    </source>
</evidence>
<sequence>SGGLFCSFVDGIFSEEKRKSSMSALPFSFCGKKHFKDALSFFHTTFDHISSLKNENII</sequence>
<proteinExistence type="predicted"/>